<dbReference type="Proteomes" id="UP000241986">
    <property type="component" value="Unassembled WGS sequence"/>
</dbReference>
<dbReference type="RefSeq" id="WP_107684751.1">
    <property type="nucleotide sequence ID" value="NZ_PZKL01000045.1"/>
</dbReference>
<accession>A0A2T4MX22</accession>
<reference evidence="1 2" key="1">
    <citation type="submission" date="2018-03" db="EMBL/GenBank/DDBJ databases">
        <title>Aeromonas veronii whole genome sequencing and analysis.</title>
        <authorList>
            <person name="Xie H."/>
            <person name="Liu T."/>
            <person name="Wang K."/>
        </authorList>
    </citation>
    <scope>NUCLEOTIDE SEQUENCE [LARGE SCALE GENOMIC DNA]</scope>
    <source>
        <strain evidence="1 2">XH.VA.1</strain>
    </source>
</reference>
<gene>
    <name evidence="1" type="ORF">DAA48_22095</name>
</gene>
<organism evidence="1 2">
    <name type="scientific">Aeromonas veronii</name>
    <dbReference type="NCBI Taxonomy" id="654"/>
    <lineage>
        <taxon>Bacteria</taxon>
        <taxon>Pseudomonadati</taxon>
        <taxon>Pseudomonadota</taxon>
        <taxon>Gammaproteobacteria</taxon>
        <taxon>Aeromonadales</taxon>
        <taxon>Aeromonadaceae</taxon>
        <taxon>Aeromonas</taxon>
    </lineage>
</organism>
<comment type="caution">
    <text evidence="1">The sequence shown here is derived from an EMBL/GenBank/DDBJ whole genome shotgun (WGS) entry which is preliminary data.</text>
</comment>
<proteinExistence type="predicted"/>
<dbReference type="AlphaFoldDB" id="A0A2T4MX22"/>
<evidence type="ECO:0000313" key="1">
    <source>
        <dbReference type="EMBL" id="PTH79125.1"/>
    </source>
</evidence>
<sequence>MTTENTPGKDDQRVLLRITLLQKAFECLHHGLQFLHAPGTFEANLHKADSIIEILEVEDCGSIGGYDKENRNVTITGHKIYDRFLTVLRKYDNEKDIKPICSFTPADIATAYKALSEVLSVARSQRA</sequence>
<name>A0A2T4MX22_AERVE</name>
<evidence type="ECO:0000313" key="2">
    <source>
        <dbReference type="Proteomes" id="UP000241986"/>
    </source>
</evidence>
<dbReference type="EMBL" id="PZKL01000045">
    <property type="protein sequence ID" value="PTH79125.1"/>
    <property type="molecule type" value="Genomic_DNA"/>
</dbReference>
<protein>
    <submittedName>
        <fullName evidence="1">Uncharacterized protein</fullName>
    </submittedName>
</protein>